<comment type="caution">
    <text evidence="3">The sequence shown here is derived from an EMBL/GenBank/DDBJ whole genome shotgun (WGS) entry which is preliminary data.</text>
</comment>
<accession>A0A261FGU7</accession>
<dbReference type="InterPro" id="IPR056906">
    <property type="entry name" value="ORF2/G2P_dom"/>
</dbReference>
<protein>
    <submittedName>
        <fullName evidence="3">Replication-associated protein G2P</fullName>
    </submittedName>
</protein>
<dbReference type="Pfam" id="PF23343">
    <property type="entry name" value="REP_ORF2-G2P"/>
    <property type="match status" value="1"/>
</dbReference>
<dbReference type="AlphaFoldDB" id="A0A261FGU7"/>
<keyword evidence="4" id="KW-1185">Reference proteome</keyword>
<sequence>MPILQIRRHGSSATSMMELPIPGYKTESDPPKYQPERDPLPRPANRGWTPGVSRRNTQYLQSIDFDIMPGTAYAVTLTIPAEAMNRVTPDEFHRWLDRLLGYLKRRALLHYYWVLEFTAQGTPHLHCIMWFGDSFERYRRTYIVDDTMVWRMVIGRWVALLKADDVAALPQAQDVRCIDGGEGWAAYCAKHASRGVRHYQRQLDNMPYDWRAGPGRMWGHDRKLPVADTMLYRLDLHTFHVLRRQLRRWCISRARLRKDPDKRRYAIVSARRMLRCTAPDMSAFKGIMTWIPREIMIQMIHGITADGRRHADRLTVMTEDQYNAARAQCTTYEQIRQLNLTTKIVRR</sequence>
<reference evidence="3 4" key="1">
    <citation type="journal article" date="2017" name="BMC Genomics">
        <title>Comparative genomic and phylogenomic analyses of the Bifidobacteriaceae family.</title>
        <authorList>
            <person name="Lugli G.A."/>
            <person name="Milani C."/>
            <person name="Turroni F."/>
            <person name="Duranti S."/>
            <person name="Mancabelli L."/>
            <person name="Mangifesta M."/>
            <person name="Ferrario C."/>
            <person name="Modesto M."/>
            <person name="Mattarelli P."/>
            <person name="Jiri K."/>
            <person name="van Sinderen D."/>
            <person name="Ventura M."/>
        </authorList>
    </citation>
    <scope>NUCLEOTIDE SEQUENCE [LARGE SCALE GENOMIC DNA]</scope>
    <source>
        <strain evidence="3 4">DSM 100201</strain>
    </source>
</reference>
<feature type="region of interest" description="Disordered" evidence="1">
    <location>
        <begin position="16"/>
        <end position="52"/>
    </location>
</feature>
<evidence type="ECO:0000313" key="4">
    <source>
        <dbReference type="Proteomes" id="UP000216444"/>
    </source>
</evidence>
<organism evidence="3 4">
    <name type="scientific">Bifidobacterium tissieri</name>
    <dbReference type="NCBI Taxonomy" id="1630162"/>
    <lineage>
        <taxon>Bacteria</taxon>
        <taxon>Bacillati</taxon>
        <taxon>Actinomycetota</taxon>
        <taxon>Actinomycetes</taxon>
        <taxon>Bifidobacteriales</taxon>
        <taxon>Bifidobacteriaceae</taxon>
        <taxon>Bifidobacterium</taxon>
    </lineage>
</organism>
<proteinExistence type="predicted"/>
<dbReference type="EMBL" id="MWWV01000004">
    <property type="protein sequence ID" value="OZG58288.1"/>
    <property type="molecule type" value="Genomic_DNA"/>
</dbReference>
<evidence type="ECO:0000313" key="3">
    <source>
        <dbReference type="EMBL" id="OZG58288.1"/>
    </source>
</evidence>
<evidence type="ECO:0000259" key="2">
    <source>
        <dbReference type="Pfam" id="PF23343"/>
    </source>
</evidence>
<dbReference type="Proteomes" id="UP000216444">
    <property type="component" value="Unassembled WGS sequence"/>
</dbReference>
<evidence type="ECO:0000256" key="1">
    <source>
        <dbReference type="SAM" id="MobiDB-lite"/>
    </source>
</evidence>
<name>A0A261FGU7_9BIFI</name>
<feature type="compositionally biased region" description="Basic and acidic residues" evidence="1">
    <location>
        <begin position="26"/>
        <end position="40"/>
    </location>
</feature>
<gene>
    <name evidence="3" type="ORF">BTIS_0657</name>
</gene>
<feature type="domain" description="Replication-associated protein ORF2/G2P" evidence="2">
    <location>
        <begin position="73"/>
        <end position="136"/>
    </location>
</feature>